<dbReference type="PANTHER" id="PTHR20935">
    <property type="entry name" value="PHOSPHOGLYCERATE MUTASE-RELATED"/>
    <property type="match status" value="1"/>
</dbReference>
<dbReference type="SMART" id="SM00855">
    <property type="entry name" value="PGAM"/>
    <property type="match status" value="1"/>
</dbReference>
<dbReference type="EMBL" id="FZLN01000001">
    <property type="protein sequence ID" value="SNQ28715.1"/>
    <property type="molecule type" value="Genomic_DNA"/>
</dbReference>
<dbReference type="GO" id="GO:0016787">
    <property type="term" value="F:hydrolase activity"/>
    <property type="evidence" value="ECO:0007669"/>
    <property type="project" value="UniProtKB-KW"/>
</dbReference>
<keyword evidence="1" id="KW-0378">Hydrolase</keyword>
<dbReference type="RefSeq" id="WP_088822744.1">
    <property type="nucleotide sequence ID" value="NZ_FZLN01000001.1"/>
</dbReference>
<dbReference type="AlphaFoldDB" id="A0A217EDW4"/>
<evidence type="ECO:0000256" key="1">
    <source>
        <dbReference type="ARBA" id="ARBA00022801"/>
    </source>
</evidence>
<reference evidence="3" key="1">
    <citation type="submission" date="2017-06" db="EMBL/GenBank/DDBJ databases">
        <authorList>
            <person name="Varghese N."/>
            <person name="Submissions S."/>
        </authorList>
    </citation>
    <scope>NUCLEOTIDE SEQUENCE [LARGE SCALE GENOMIC DNA]</scope>
    <source>
        <strain evidence="3">ANC 5114</strain>
    </source>
</reference>
<dbReference type="Proteomes" id="UP000243463">
    <property type="component" value="Unassembled WGS sequence"/>
</dbReference>
<dbReference type="CDD" id="cd07067">
    <property type="entry name" value="HP_PGM_like"/>
    <property type="match status" value="1"/>
</dbReference>
<protein>
    <submittedName>
        <fullName evidence="2">Phosphohistidine phosphatase</fullName>
    </submittedName>
</protein>
<evidence type="ECO:0000313" key="3">
    <source>
        <dbReference type="Proteomes" id="UP000243463"/>
    </source>
</evidence>
<dbReference type="InterPro" id="IPR051021">
    <property type="entry name" value="Mito_Ser/Thr_phosphatase"/>
</dbReference>
<dbReference type="InterPro" id="IPR013078">
    <property type="entry name" value="His_Pase_superF_clade-1"/>
</dbReference>
<organism evidence="2 3">
    <name type="scientific">Acinetobacter apis</name>
    <dbReference type="NCBI Taxonomy" id="1229165"/>
    <lineage>
        <taxon>Bacteria</taxon>
        <taxon>Pseudomonadati</taxon>
        <taxon>Pseudomonadota</taxon>
        <taxon>Gammaproteobacteria</taxon>
        <taxon>Moraxellales</taxon>
        <taxon>Moraxellaceae</taxon>
        <taxon>Acinetobacter</taxon>
    </lineage>
</organism>
<keyword evidence="3" id="KW-1185">Reference proteome</keyword>
<proteinExistence type="predicted"/>
<dbReference type="Gene3D" id="3.40.50.1240">
    <property type="entry name" value="Phosphoglycerate mutase-like"/>
    <property type="match status" value="1"/>
</dbReference>
<evidence type="ECO:0000313" key="2">
    <source>
        <dbReference type="EMBL" id="SNQ28715.1"/>
    </source>
</evidence>
<dbReference type="SUPFAM" id="SSF53254">
    <property type="entry name" value="Phosphoglycerate mutase-like"/>
    <property type="match status" value="1"/>
</dbReference>
<name>A0A217EDW4_9GAMM</name>
<gene>
    <name evidence="2" type="ORF">SAMN05444584_0640</name>
</gene>
<sequence>MKLTLVRHGEAHPAGIDGNDYIRPLTEKGHQQAAKTATYLSKNLAKPDAFVVSPLRRAQETLAYIQQKFPSTPVFECDTIKPDDDAKKAVEWLSELEDYRNIVVVCHMNVVASIEDRLIHQGFYPFALAEARIYEQHVIAEGLSTLTDAFIPDEN</sequence>
<accession>A0A217EDW4</accession>
<dbReference type="OrthoDB" id="92610at2"/>
<dbReference type="Pfam" id="PF00300">
    <property type="entry name" value="His_Phos_1"/>
    <property type="match status" value="1"/>
</dbReference>
<dbReference type="InterPro" id="IPR029033">
    <property type="entry name" value="His_PPase_superfam"/>
</dbReference>